<dbReference type="CDD" id="cd06223">
    <property type="entry name" value="PRTases_typeI"/>
    <property type="match status" value="1"/>
</dbReference>
<dbReference type="InterPro" id="IPR051910">
    <property type="entry name" value="ComF/GntX_DNA_util-trans"/>
</dbReference>
<dbReference type="InterPro" id="IPR000836">
    <property type="entry name" value="PRTase_dom"/>
</dbReference>
<dbReference type="AlphaFoldDB" id="A0A437QZE5"/>
<comment type="caution">
    <text evidence="3">The sequence shown here is derived from an EMBL/GenBank/DDBJ whole genome shotgun (WGS) entry which is preliminary data.</text>
</comment>
<name>A0A437QZE5_9GAMM</name>
<keyword evidence="4" id="KW-1185">Reference proteome</keyword>
<evidence type="ECO:0000313" key="4">
    <source>
        <dbReference type="Proteomes" id="UP000283077"/>
    </source>
</evidence>
<dbReference type="PANTHER" id="PTHR47505">
    <property type="entry name" value="DNA UTILIZATION PROTEIN YHGH"/>
    <property type="match status" value="1"/>
</dbReference>
<proteinExistence type="inferred from homology"/>
<dbReference type="EMBL" id="SACS01000007">
    <property type="protein sequence ID" value="RVU39902.1"/>
    <property type="molecule type" value="Genomic_DNA"/>
</dbReference>
<evidence type="ECO:0000256" key="1">
    <source>
        <dbReference type="ARBA" id="ARBA00008007"/>
    </source>
</evidence>
<organism evidence="3 4">
    <name type="scientific">Rheinheimera riviphila</name>
    <dbReference type="NCBI Taxonomy" id="1834037"/>
    <lineage>
        <taxon>Bacteria</taxon>
        <taxon>Pseudomonadati</taxon>
        <taxon>Pseudomonadota</taxon>
        <taxon>Gammaproteobacteria</taxon>
        <taxon>Chromatiales</taxon>
        <taxon>Chromatiaceae</taxon>
        <taxon>Rheinheimera</taxon>
    </lineage>
</organism>
<gene>
    <name evidence="3" type="ORF">EOE67_08290</name>
</gene>
<dbReference type="OrthoDB" id="9793412at2"/>
<dbReference type="SUPFAM" id="SSF53271">
    <property type="entry name" value="PRTase-like"/>
    <property type="match status" value="1"/>
</dbReference>
<evidence type="ECO:0000313" key="3">
    <source>
        <dbReference type="EMBL" id="RVU39902.1"/>
    </source>
</evidence>
<comment type="similarity">
    <text evidence="1">Belongs to the ComF/GntX family.</text>
</comment>
<dbReference type="RefSeq" id="WP_127698630.1">
    <property type="nucleotide sequence ID" value="NZ_SACS01000007.1"/>
</dbReference>
<accession>A0A437QZE5</accession>
<dbReference type="InterPro" id="IPR029057">
    <property type="entry name" value="PRTase-like"/>
</dbReference>
<reference evidence="3 4" key="1">
    <citation type="submission" date="2019-01" db="EMBL/GenBank/DDBJ databases">
        <authorList>
            <person name="Chen W.-M."/>
        </authorList>
    </citation>
    <scope>NUCLEOTIDE SEQUENCE [LARGE SCALE GENOMIC DNA]</scope>
    <source>
        <strain evidence="3 4">KYPC3</strain>
    </source>
</reference>
<evidence type="ECO:0000259" key="2">
    <source>
        <dbReference type="Pfam" id="PF00156"/>
    </source>
</evidence>
<dbReference type="Proteomes" id="UP000283077">
    <property type="component" value="Unassembled WGS sequence"/>
</dbReference>
<dbReference type="Pfam" id="PF00156">
    <property type="entry name" value="Pribosyltran"/>
    <property type="match status" value="1"/>
</dbReference>
<feature type="domain" description="Phosphoribosyltransferase" evidence="2">
    <location>
        <begin position="138"/>
        <end position="230"/>
    </location>
</feature>
<protein>
    <submittedName>
        <fullName evidence="3">ComF family protein</fullName>
    </submittedName>
</protein>
<dbReference type="PANTHER" id="PTHR47505:SF1">
    <property type="entry name" value="DNA UTILIZATION PROTEIN YHGH"/>
    <property type="match status" value="1"/>
</dbReference>
<dbReference type="Gene3D" id="3.40.50.2020">
    <property type="match status" value="1"/>
</dbReference>
<sequence length="253" mass="29343">MTELNLWLHQLLHLLLPNSCLWCQLPVQQAKQQLCDYCIAALPGLSLANHQHNALLLPAVWRGLTPVKFDLLHSLSWYQLPWSHWIRQWKFQQDFACGELLCQQLAKACRLYTSSGGTKPDAVCFVPMSRERRKERGFNQAQQLAAVIADSWQIPLLDIFHSKSTQHQVGLTRQQRRANLRRQFRLQQREKLPPHLLLVDDVITTGATIDQLCRLLRKQQVLRIDVWTLAITPADMTAHHTLPHEQRVCHEPD</sequence>